<dbReference type="InterPro" id="IPR052384">
    <property type="entry name" value="TMTC_O-mannosyltransferase"/>
</dbReference>
<dbReference type="EC" id="2.4.1.109" evidence="6"/>
<dbReference type="Pfam" id="PF13432">
    <property type="entry name" value="TPR_16"/>
    <property type="match status" value="1"/>
</dbReference>
<dbReference type="SUPFAM" id="SSF81901">
    <property type="entry name" value="HCP-like"/>
    <property type="match status" value="1"/>
</dbReference>
<dbReference type="GO" id="GO:0005789">
    <property type="term" value="C:endoplasmic reticulum membrane"/>
    <property type="evidence" value="ECO:0007669"/>
    <property type="project" value="TreeGrafter"/>
</dbReference>
<evidence type="ECO:0000256" key="7">
    <source>
        <dbReference type="ARBA" id="ARBA00022679"/>
    </source>
</evidence>
<feature type="transmembrane region" description="Helical" evidence="17">
    <location>
        <begin position="354"/>
        <end position="373"/>
    </location>
</feature>
<evidence type="ECO:0000256" key="4">
    <source>
        <dbReference type="ARBA" id="ARBA00004922"/>
    </source>
</evidence>
<dbReference type="GO" id="GO:0004169">
    <property type="term" value="F:dolichyl-phosphate-mannose-protein mannosyltransferase activity"/>
    <property type="evidence" value="ECO:0007669"/>
    <property type="project" value="UniProtKB-EC"/>
</dbReference>
<dbReference type="SUPFAM" id="SSF48452">
    <property type="entry name" value="TPR-like"/>
    <property type="match status" value="1"/>
</dbReference>
<feature type="repeat" description="TPR" evidence="16">
    <location>
        <begin position="709"/>
        <end position="742"/>
    </location>
</feature>
<organism evidence="19 20">
    <name type="scientific">Caenorhabditis tropicalis</name>
    <dbReference type="NCBI Taxonomy" id="1561998"/>
    <lineage>
        <taxon>Eukaryota</taxon>
        <taxon>Metazoa</taxon>
        <taxon>Ecdysozoa</taxon>
        <taxon>Nematoda</taxon>
        <taxon>Chromadorea</taxon>
        <taxon>Rhabditida</taxon>
        <taxon>Rhabditina</taxon>
        <taxon>Rhabditomorpha</taxon>
        <taxon>Rhabditoidea</taxon>
        <taxon>Rhabditidae</taxon>
        <taxon>Peloderinae</taxon>
        <taxon>Caenorhabditis</taxon>
    </lineage>
</organism>
<accession>A0A1I7T623</accession>
<evidence type="ECO:0000256" key="14">
    <source>
        <dbReference type="ARBA" id="ARBA00045085"/>
    </source>
</evidence>
<evidence type="ECO:0000256" key="5">
    <source>
        <dbReference type="ARBA" id="ARBA00007882"/>
    </source>
</evidence>
<reference evidence="20" key="1">
    <citation type="submission" date="2016-11" db="UniProtKB">
        <authorList>
            <consortium name="WormBaseParasite"/>
        </authorList>
    </citation>
    <scope>IDENTIFICATION</scope>
</reference>
<evidence type="ECO:0000256" key="6">
    <source>
        <dbReference type="ARBA" id="ARBA00012839"/>
    </source>
</evidence>
<evidence type="ECO:0000256" key="15">
    <source>
        <dbReference type="ARBA" id="ARBA00045102"/>
    </source>
</evidence>
<keyword evidence="9" id="KW-0677">Repeat</keyword>
<comment type="subcellular location">
    <subcellularLocation>
        <location evidence="3">Endoplasmic reticulum</location>
    </subcellularLocation>
    <subcellularLocation>
        <location evidence="2">Membrane</location>
        <topology evidence="2">Multi-pass membrane protein</topology>
    </subcellularLocation>
</comment>
<feature type="transmembrane region" description="Helical" evidence="17">
    <location>
        <begin position="253"/>
        <end position="273"/>
    </location>
</feature>
<feature type="transmembrane region" description="Helical" evidence="17">
    <location>
        <begin position="177"/>
        <end position="203"/>
    </location>
</feature>
<feature type="domain" description="DUF1736" evidence="18">
    <location>
        <begin position="236"/>
        <end position="306"/>
    </location>
</feature>
<dbReference type="PANTHER" id="PTHR44216">
    <property type="entry name" value="PROTEIN O-MANNOSYL-TRANSFERASE TMTC2"/>
    <property type="match status" value="1"/>
</dbReference>
<evidence type="ECO:0000256" key="9">
    <source>
        <dbReference type="ARBA" id="ARBA00022737"/>
    </source>
</evidence>
<protein>
    <recommendedName>
        <fullName evidence="6">dolichyl-phosphate-mannose--protein mannosyltransferase</fullName>
        <ecNumber evidence="6">2.4.1.109</ecNumber>
    </recommendedName>
</protein>
<evidence type="ECO:0000313" key="20">
    <source>
        <dbReference type="WBParaSite" id="Csp11.Scaffold518.g2752.t2"/>
    </source>
</evidence>
<comment type="similarity">
    <text evidence="5">Belongs to the TMTC family.</text>
</comment>
<dbReference type="PROSITE" id="PS50005">
    <property type="entry name" value="TPR"/>
    <property type="match status" value="5"/>
</dbReference>
<keyword evidence="13 17" id="KW-0472">Membrane</keyword>
<feature type="transmembrane region" description="Helical" evidence="17">
    <location>
        <begin position="325"/>
        <end position="348"/>
    </location>
</feature>
<feature type="transmembrane region" description="Helical" evidence="17">
    <location>
        <begin position="297"/>
        <end position="316"/>
    </location>
</feature>
<feature type="transmembrane region" description="Helical" evidence="17">
    <location>
        <begin position="121"/>
        <end position="141"/>
    </location>
</feature>
<feature type="transmembrane region" description="Helical" evidence="17">
    <location>
        <begin position="12"/>
        <end position="28"/>
    </location>
</feature>
<evidence type="ECO:0000256" key="1">
    <source>
        <dbReference type="ARBA" id="ARBA00003582"/>
    </source>
</evidence>
<evidence type="ECO:0000313" key="19">
    <source>
        <dbReference type="Proteomes" id="UP000095282"/>
    </source>
</evidence>
<dbReference type="Pfam" id="PF08409">
    <property type="entry name" value="TMTC_DUF1736"/>
    <property type="match status" value="1"/>
</dbReference>
<comment type="catalytic activity">
    <reaction evidence="15">
        <text>a di-trans,poly-cis-dolichyl beta-D-mannosyl phosphate + L-seryl-[protein] = 3-O-(alpha-D-mannosyl)-L-seryl-[protein] + a di-trans,poly-cis-dolichyl phosphate + H(+)</text>
        <dbReference type="Rhea" id="RHEA:17377"/>
        <dbReference type="Rhea" id="RHEA-COMP:9863"/>
        <dbReference type="Rhea" id="RHEA-COMP:13546"/>
        <dbReference type="Rhea" id="RHEA-COMP:19498"/>
        <dbReference type="Rhea" id="RHEA-COMP:19501"/>
        <dbReference type="ChEBI" id="CHEBI:15378"/>
        <dbReference type="ChEBI" id="CHEBI:29999"/>
        <dbReference type="ChEBI" id="CHEBI:57683"/>
        <dbReference type="ChEBI" id="CHEBI:58211"/>
        <dbReference type="ChEBI" id="CHEBI:137321"/>
        <dbReference type="EC" id="2.4.1.109"/>
    </reaction>
</comment>
<keyword evidence="7" id="KW-0808">Transferase</keyword>
<evidence type="ECO:0000256" key="11">
    <source>
        <dbReference type="ARBA" id="ARBA00022824"/>
    </source>
</evidence>
<dbReference type="AlphaFoldDB" id="A0A1I7T623"/>
<evidence type="ECO:0000256" key="8">
    <source>
        <dbReference type="ARBA" id="ARBA00022692"/>
    </source>
</evidence>
<feature type="repeat" description="TPR" evidence="16">
    <location>
        <begin position="641"/>
        <end position="674"/>
    </location>
</feature>
<evidence type="ECO:0000256" key="10">
    <source>
        <dbReference type="ARBA" id="ARBA00022803"/>
    </source>
</evidence>
<evidence type="ECO:0000256" key="13">
    <source>
        <dbReference type="ARBA" id="ARBA00023136"/>
    </source>
</evidence>
<dbReference type="Proteomes" id="UP000095282">
    <property type="component" value="Unplaced"/>
</dbReference>
<keyword evidence="10 16" id="KW-0802">TPR repeat</keyword>
<dbReference type="Gene3D" id="1.25.40.10">
    <property type="entry name" value="Tetratricopeptide repeat domain"/>
    <property type="match status" value="3"/>
</dbReference>
<sequence length="762" mass="87378">MKNSNFDWNSHHYLLVALSAGIVYSNVLKAEFLYDDRPAILSNDDVLGRTRWHSMVTTNDFWGNPIRLEGSHKSYRPLITASFRLQFAIHGLKADLFHGVNLICHVINSILVLKLGKQLKIMGNDLSLFSALLFACHPITSEAVCSIVGRADLMNTMFILLAITFHIESPNTLRTSLFSILAILSKETGIVLLPLIVLYEVLFKDRSTKKFKTDITSYLMFVSMISYLRLSISNYQTPIFSRNDNPISHEGSFLTRTLTFLFLPIFHLFLIVFPKNLSFDWSMDAIPKVESVMDSRFVLSIIIYVTGLKVIGWLMMNTNEKNRKLLFLIGMFVTPHIVSSNLITYVGFVVAERILYLNTVSYCILIGFAIGILRKKYPILSSSTCYPILVLLLSVCCFRTIQRVEDWKTEESLFKSALHVNPTKAHLNLGYVFTTQKKYEKARYHYEQALKRNGRLADAWYNLGTLTSHSQNSTRMAIQFYQNALQSRKNFAAAHLNIALLLHDEGFHQKAFFHLEQCLQNPGTDLKLYRNHQKTRATCAYNKGRLLQKSSRIQEAIDSFSLALNIGGPFFEHIPSVLNSIGLCFNELGDVESAEKYFEMAIRENHVNSFLTMAHLKIRQNRSYEVGGLLQKVMRLAPDSVTVLQNIALAEFQMKNYNRSLVFYRKALGVDPNHLDSLYGIAHLLQETRRYSVAEEFFQKIQQLQPESYSAHSNYGAILHLNQKYDEALNAYDKALILNSNDTITRENRQKLMRILKKKRKI</sequence>
<feature type="repeat" description="TPR" evidence="16">
    <location>
        <begin position="675"/>
        <end position="708"/>
    </location>
</feature>
<comment type="catalytic activity">
    <reaction evidence="14">
        <text>a di-trans,poly-cis-dolichyl beta-D-mannosyl phosphate + L-threonyl-[protein] = 3-O-(alpha-D-mannosyl)-L-threonyl-[protein] + a di-trans,poly-cis-dolichyl phosphate + H(+)</text>
        <dbReference type="Rhea" id="RHEA:53396"/>
        <dbReference type="Rhea" id="RHEA-COMP:11060"/>
        <dbReference type="Rhea" id="RHEA-COMP:13547"/>
        <dbReference type="Rhea" id="RHEA-COMP:19498"/>
        <dbReference type="Rhea" id="RHEA-COMP:19501"/>
        <dbReference type="ChEBI" id="CHEBI:15378"/>
        <dbReference type="ChEBI" id="CHEBI:30013"/>
        <dbReference type="ChEBI" id="CHEBI:57683"/>
        <dbReference type="ChEBI" id="CHEBI:58211"/>
        <dbReference type="ChEBI" id="CHEBI:137323"/>
        <dbReference type="EC" id="2.4.1.109"/>
    </reaction>
</comment>
<dbReference type="PANTHER" id="PTHR44216:SF3">
    <property type="entry name" value="PROTEIN O-MANNOSYL-TRANSFERASE TMTC2"/>
    <property type="match status" value="1"/>
</dbReference>
<dbReference type="SMART" id="SM00028">
    <property type="entry name" value="TPR"/>
    <property type="match status" value="8"/>
</dbReference>
<dbReference type="WBParaSite" id="Csp11.Scaffold518.g2752.t2">
    <property type="protein sequence ID" value="Csp11.Scaffold518.g2752.t2"/>
    <property type="gene ID" value="Csp11.Scaffold518.g2752"/>
</dbReference>
<dbReference type="InterPro" id="IPR013618">
    <property type="entry name" value="TMTC_DUF1736"/>
</dbReference>
<name>A0A1I7T623_9PELO</name>
<keyword evidence="8 17" id="KW-0812">Transmembrane</keyword>
<feature type="repeat" description="TPR" evidence="16">
    <location>
        <begin position="575"/>
        <end position="608"/>
    </location>
</feature>
<keyword evidence="19" id="KW-1185">Reference proteome</keyword>
<feature type="repeat" description="TPR" evidence="16">
    <location>
        <begin position="423"/>
        <end position="456"/>
    </location>
</feature>
<evidence type="ECO:0000259" key="18">
    <source>
        <dbReference type="Pfam" id="PF08409"/>
    </source>
</evidence>
<dbReference type="Pfam" id="PF13181">
    <property type="entry name" value="TPR_8"/>
    <property type="match status" value="2"/>
</dbReference>
<evidence type="ECO:0000256" key="17">
    <source>
        <dbReference type="SAM" id="Phobius"/>
    </source>
</evidence>
<keyword evidence="11" id="KW-0256">Endoplasmic reticulum</keyword>
<comment type="function">
    <text evidence="1">Transfers mannosyl residues to the hydroxyl group of serine or threonine residues.</text>
</comment>
<feature type="transmembrane region" description="Helical" evidence="17">
    <location>
        <begin position="215"/>
        <end position="232"/>
    </location>
</feature>
<evidence type="ECO:0000256" key="12">
    <source>
        <dbReference type="ARBA" id="ARBA00022989"/>
    </source>
</evidence>
<evidence type="ECO:0000256" key="16">
    <source>
        <dbReference type="PROSITE-ProRule" id="PRU00339"/>
    </source>
</evidence>
<dbReference type="InterPro" id="IPR019734">
    <property type="entry name" value="TPR_rpt"/>
</dbReference>
<evidence type="ECO:0000256" key="2">
    <source>
        <dbReference type="ARBA" id="ARBA00004141"/>
    </source>
</evidence>
<dbReference type="STRING" id="1561998.A0A1I7T623"/>
<evidence type="ECO:0000256" key="3">
    <source>
        <dbReference type="ARBA" id="ARBA00004240"/>
    </source>
</evidence>
<dbReference type="InterPro" id="IPR011990">
    <property type="entry name" value="TPR-like_helical_dom_sf"/>
</dbReference>
<keyword evidence="12 17" id="KW-1133">Transmembrane helix</keyword>
<dbReference type="UniPathway" id="UPA00378"/>
<comment type="pathway">
    <text evidence="4">Protein modification; protein glycosylation.</text>
</comment>
<proteinExistence type="inferred from homology"/>